<gene>
    <name evidence="3" type="ORF">PGLA2088_LOCUS5589</name>
</gene>
<keyword evidence="2" id="KW-1133">Transmembrane helix</keyword>
<comment type="caution">
    <text evidence="3">The sequence shown here is derived from an EMBL/GenBank/DDBJ whole genome shotgun (WGS) entry which is preliminary data.</text>
</comment>
<feature type="region of interest" description="Disordered" evidence="1">
    <location>
        <begin position="1"/>
        <end position="32"/>
    </location>
</feature>
<evidence type="ECO:0000313" key="3">
    <source>
        <dbReference type="EMBL" id="CAE8647334.1"/>
    </source>
</evidence>
<dbReference type="Proteomes" id="UP000626109">
    <property type="component" value="Unassembled WGS sequence"/>
</dbReference>
<dbReference type="AlphaFoldDB" id="A0A813I9E7"/>
<keyword evidence="2" id="KW-0472">Membrane</keyword>
<sequence length="278" mass="30130">LKCRPPAARGLAEATMPSRRSSPPGDVVDAGGRPRLRKRCLRQRQVLASLRPFRGQLLPGRCFAARSPWRPRAQASGLASPLPATWDALASLGCLLAKISQEDALASLGCLLAKISQEDALASLGCLLAKISQEDALASLGCLLAKISQEDALASLGCLLAKISQEISHRPSFALAFFMAFCMAFFTRAEALAFFVFVAFLALAFTEAEALAFLFFMAFLALAITEAEALAFTVFIGSPFELIASAFAFIAFWEAPLRKDQNQLEDGRDRQRRLSLNQ</sequence>
<evidence type="ECO:0000256" key="2">
    <source>
        <dbReference type="SAM" id="Phobius"/>
    </source>
</evidence>
<accession>A0A813I9E7</accession>
<keyword evidence="2" id="KW-0812">Transmembrane</keyword>
<feature type="transmembrane region" description="Helical" evidence="2">
    <location>
        <begin position="194"/>
        <end position="224"/>
    </location>
</feature>
<protein>
    <submittedName>
        <fullName evidence="3">Uncharacterized protein</fullName>
    </submittedName>
</protein>
<name>A0A813I9E7_POLGL</name>
<feature type="non-terminal residue" evidence="3">
    <location>
        <position position="1"/>
    </location>
</feature>
<reference evidence="3" key="1">
    <citation type="submission" date="2021-02" db="EMBL/GenBank/DDBJ databases">
        <authorList>
            <person name="Dougan E. K."/>
            <person name="Rhodes N."/>
            <person name="Thang M."/>
            <person name="Chan C."/>
        </authorList>
    </citation>
    <scope>NUCLEOTIDE SEQUENCE</scope>
</reference>
<proteinExistence type="predicted"/>
<evidence type="ECO:0000256" key="1">
    <source>
        <dbReference type="SAM" id="MobiDB-lite"/>
    </source>
</evidence>
<organism evidence="3 4">
    <name type="scientific">Polarella glacialis</name>
    <name type="common">Dinoflagellate</name>
    <dbReference type="NCBI Taxonomy" id="89957"/>
    <lineage>
        <taxon>Eukaryota</taxon>
        <taxon>Sar</taxon>
        <taxon>Alveolata</taxon>
        <taxon>Dinophyceae</taxon>
        <taxon>Suessiales</taxon>
        <taxon>Suessiaceae</taxon>
        <taxon>Polarella</taxon>
    </lineage>
</organism>
<dbReference type="EMBL" id="CAJNNW010005350">
    <property type="protein sequence ID" value="CAE8647334.1"/>
    <property type="molecule type" value="Genomic_DNA"/>
</dbReference>
<feature type="transmembrane region" description="Helical" evidence="2">
    <location>
        <begin position="230"/>
        <end position="253"/>
    </location>
</feature>
<evidence type="ECO:0000313" key="4">
    <source>
        <dbReference type="Proteomes" id="UP000626109"/>
    </source>
</evidence>